<dbReference type="InterPro" id="IPR036249">
    <property type="entry name" value="Thioredoxin-like_sf"/>
</dbReference>
<dbReference type="CDD" id="cd03017">
    <property type="entry name" value="PRX_BCP"/>
    <property type="match status" value="1"/>
</dbReference>
<dbReference type="InterPro" id="IPR013766">
    <property type="entry name" value="Thioredoxin_domain"/>
</dbReference>
<evidence type="ECO:0000256" key="2">
    <source>
        <dbReference type="ARBA" id="ARBA00011245"/>
    </source>
</evidence>
<evidence type="ECO:0000256" key="11">
    <source>
        <dbReference type="ARBA" id="ARBA00038489"/>
    </source>
</evidence>
<keyword evidence="6" id="KW-0560">Oxidoreductase</keyword>
<dbReference type="SUPFAM" id="SSF52833">
    <property type="entry name" value="Thioredoxin-like"/>
    <property type="match status" value="1"/>
</dbReference>
<comment type="similarity">
    <text evidence="11">Belongs to the peroxiredoxin family. BCP/PrxQ subfamily.</text>
</comment>
<evidence type="ECO:0000256" key="9">
    <source>
        <dbReference type="ARBA" id="ARBA00023284"/>
    </source>
</evidence>
<comment type="subcellular location">
    <subcellularLocation>
        <location evidence="1">Nucleus</location>
    </subcellularLocation>
</comment>
<dbReference type="RefSeq" id="XP_025426497.1">
    <property type="nucleotide sequence ID" value="XM_025576085.1"/>
</dbReference>
<dbReference type="GO" id="GO:0034599">
    <property type="term" value="P:cellular response to oxidative stress"/>
    <property type="evidence" value="ECO:0007669"/>
    <property type="project" value="UniProtKB-ARBA"/>
</dbReference>
<evidence type="ECO:0000256" key="4">
    <source>
        <dbReference type="ARBA" id="ARBA00022559"/>
    </source>
</evidence>
<dbReference type="GO" id="GO:0008379">
    <property type="term" value="F:thioredoxin peroxidase activity"/>
    <property type="evidence" value="ECO:0007669"/>
    <property type="project" value="TreeGrafter"/>
</dbReference>
<evidence type="ECO:0000259" key="15">
    <source>
        <dbReference type="PROSITE" id="PS51352"/>
    </source>
</evidence>
<name>A0A318YZV1_9EURO</name>
<comment type="subunit">
    <text evidence="2">Monomer.</text>
</comment>
<evidence type="ECO:0000256" key="10">
    <source>
        <dbReference type="ARBA" id="ARBA00032824"/>
    </source>
</evidence>
<dbReference type="PANTHER" id="PTHR42801">
    <property type="entry name" value="THIOREDOXIN-DEPENDENT PEROXIDE REDUCTASE"/>
    <property type="match status" value="1"/>
</dbReference>
<feature type="domain" description="Thioredoxin" evidence="15">
    <location>
        <begin position="52"/>
        <end position="207"/>
    </location>
</feature>
<keyword evidence="17" id="KW-1185">Reference proteome</keyword>
<evidence type="ECO:0000256" key="5">
    <source>
        <dbReference type="ARBA" id="ARBA00022862"/>
    </source>
</evidence>
<keyword evidence="8" id="KW-0539">Nucleus</keyword>
<evidence type="ECO:0000256" key="12">
    <source>
        <dbReference type="ARBA" id="ARBA00049091"/>
    </source>
</evidence>
<dbReference type="PROSITE" id="PS51352">
    <property type="entry name" value="THIOREDOXIN_2"/>
    <property type="match status" value="1"/>
</dbReference>
<dbReference type="EC" id="1.11.1.24" evidence="3"/>
<dbReference type="GO" id="GO:0045454">
    <property type="term" value="P:cell redox homeostasis"/>
    <property type="evidence" value="ECO:0007669"/>
    <property type="project" value="TreeGrafter"/>
</dbReference>
<organism evidence="16 17">
    <name type="scientific">Aspergillus saccharolyticus JOP 1030-1</name>
    <dbReference type="NCBI Taxonomy" id="1450539"/>
    <lineage>
        <taxon>Eukaryota</taxon>
        <taxon>Fungi</taxon>
        <taxon>Dikarya</taxon>
        <taxon>Ascomycota</taxon>
        <taxon>Pezizomycotina</taxon>
        <taxon>Eurotiomycetes</taxon>
        <taxon>Eurotiomycetidae</taxon>
        <taxon>Eurotiales</taxon>
        <taxon>Aspergillaceae</taxon>
        <taxon>Aspergillus</taxon>
        <taxon>Aspergillus subgen. Circumdati</taxon>
    </lineage>
</organism>
<dbReference type="Proteomes" id="UP000248349">
    <property type="component" value="Unassembled WGS sequence"/>
</dbReference>
<evidence type="ECO:0000313" key="16">
    <source>
        <dbReference type="EMBL" id="PYH40515.1"/>
    </source>
</evidence>
<dbReference type="InterPro" id="IPR000866">
    <property type="entry name" value="AhpC/TSA"/>
</dbReference>
<dbReference type="PANTHER" id="PTHR42801:SF23">
    <property type="entry name" value="PEROXIREDOXIN DOT5"/>
    <property type="match status" value="1"/>
</dbReference>
<dbReference type="OrthoDB" id="338622at2759"/>
<evidence type="ECO:0000313" key="17">
    <source>
        <dbReference type="Proteomes" id="UP000248349"/>
    </source>
</evidence>
<evidence type="ECO:0000256" key="1">
    <source>
        <dbReference type="ARBA" id="ARBA00004123"/>
    </source>
</evidence>
<proteinExistence type="inferred from homology"/>
<dbReference type="GO" id="GO:0005737">
    <property type="term" value="C:cytoplasm"/>
    <property type="evidence" value="ECO:0007669"/>
    <property type="project" value="TreeGrafter"/>
</dbReference>
<dbReference type="FunFam" id="3.40.30.10:FF:000157">
    <property type="entry name" value="DOT5p Nuclear thiol peroxidase"/>
    <property type="match status" value="1"/>
</dbReference>
<evidence type="ECO:0000256" key="8">
    <source>
        <dbReference type="ARBA" id="ARBA00023242"/>
    </source>
</evidence>
<sequence>MVELRKRKAPAQPLKTEQKSKRVQKSSPASRRVPKIVNADSSRAGASDGFHLEIPKPGEKLDLNQFGGEFESHDGTKVRLKDLVDSSKAGVVLFTYPRASTPGCTRQACLFRDSYESLTATGLSIYGLSADSPKANTTFKVKQKLPYTLLCNPSYTLIEALGFKKMPKGTKRGVFAINKQGKVLLLQTGGPDATYEAAQQIVATSGKADQENA</sequence>
<keyword evidence="4" id="KW-0575">Peroxidase</keyword>
<reference evidence="16 17" key="1">
    <citation type="submission" date="2016-12" db="EMBL/GenBank/DDBJ databases">
        <title>The genomes of Aspergillus section Nigri reveals drivers in fungal speciation.</title>
        <authorList>
            <consortium name="DOE Joint Genome Institute"/>
            <person name="Vesth T.C."/>
            <person name="Nybo J."/>
            <person name="Theobald S."/>
            <person name="Brandl J."/>
            <person name="Frisvad J.C."/>
            <person name="Nielsen K.F."/>
            <person name="Lyhne E.K."/>
            <person name="Kogle M.E."/>
            <person name="Kuo A."/>
            <person name="Riley R."/>
            <person name="Clum A."/>
            <person name="Nolan M."/>
            <person name="Lipzen A."/>
            <person name="Salamov A."/>
            <person name="Henrissat B."/>
            <person name="Wiebenga A."/>
            <person name="De Vries R.P."/>
            <person name="Grigoriev I.V."/>
            <person name="Mortensen U.H."/>
            <person name="Andersen M.R."/>
            <person name="Baker S.E."/>
        </authorList>
    </citation>
    <scope>NUCLEOTIDE SEQUENCE [LARGE SCALE GENOMIC DNA]</scope>
    <source>
        <strain evidence="16 17">JOP 1030-1</strain>
    </source>
</reference>
<dbReference type="Pfam" id="PF00578">
    <property type="entry name" value="AhpC-TSA"/>
    <property type="match status" value="1"/>
</dbReference>
<evidence type="ECO:0000256" key="7">
    <source>
        <dbReference type="ARBA" id="ARBA00023157"/>
    </source>
</evidence>
<keyword evidence="7" id="KW-1015">Disulfide bond</keyword>
<feature type="region of interest" description="Disordered" evidence="14">
    <location>
        <begin position="1"/>
        <end position="51"/>
    </location>
</feature>
<dbReference type="AlphaFoldDB" id="A0A318YZV1"/>
<evidence type="ECO:0000256" key="3">
    <source>
        <dbReference type="ARBA" id="ARBA00013017"/>
    </source>
</evidence>
<evidence type="ECO:0000256" key="13">
    <source>
        <dbReference type="ARBA" id="ARBA00077538"/>
    </source>
</evidence>
<comment type="catalytic activity">
    <reaction evidence="12">
        <text>a hydroperoxide + [thioredoxin]-dithiol = an alcohol + [thioredoxin]-disulfide + H2O</text>
        <dbReference type="Rhea" id="RHEA:62620"/>
        <dbReference type="Rhea" id="RHEA-COMP:10698"/>
        <dbReference type="Rhea" id="RHEA-COMP:10700"/>
        <dbReference type="ChEBI" id="CHEBI:15377"/>
        <dbReference type="ChEBI" id="CHEBI:29950"/>
        <dbReference type="ChEBI" id="CHEBI:30879"/>
        <dbReference type="ChEBI" id="CHEBI:35924"/>
        <dbReference type="ChEBI" id="CHEBI:50058"/>
        <dbReference type="EC" id="1.11.1.24"/>
    </reaction>
</comment>
<keyword evidence="5" id="KW-0049">Antioxidant</keyword>
<dbReference type="GO" id="GO:0005634">
    <property type="term" value="C:nucleus"/>
    <property type="evidence" value="ECO:0007669"/>
    <property type="project" value="UniProtKB-SubCell"/>
</dbReference>
<dbReference type="STRING" id="1450539.A0A318YZV1"/>
<protein>
    <recommendedName>
        <fullName evidence="3">thioredoxin-dependent peroxiredoxin</fullName>
        <ecNumber evidence="3">1.11.1.24</ecNumber>
    </recommendedName>
    <alternativeName>
        <fullName evidence="13">Nuclear thiol peroxidase</fullName>
    </alternativeName>
    <alternativeName>
        <fullName evidence="10">Thioredoxin peroxidase</fullName>
    </alternativeName>
</protein>
<keyword evidence="9" id="KW-0676">Redox-active center</keyword>
<accession>A0A318YZV1</accession>
<dbReference type="InterPro" id="IPR050924">
    <property type="entry name" value="Peroxiredoxin_BCP/PrxQ"/>
</dbReference>
<dbReference type="GeneID" id="37077313"/>
<dbReference type="EMBL" id="KZ821283">
    <property type="protein sequence ID" value="PYH40515.1"/>
    <property type="molecule type" value="Genomic_DNA"/>
</dbReference>
<gene>
    <name evidence="16" type="ORF">BP01DRAFT_361168</name>
</gene>
<dbReference type="Gene3D" id="3.40.30.10">
    <property type="entry name" value="Glutaredoxin"/>
    <property type="match status" value="1"/>
</dbReference>
<evidence type="ECO:0000256" key="6">
    <source>
        <dbReference type="ARBA" id="ARBA00023002"/>
    </source>
</evidence>
<evidence type="ECO:0000256" key="14">
    <source>
        <dbReference type="SAM" id="MobiDB-lite"/>
    </source>
</evidence>